<feature type="chain" id="PRO_5005268301" evidence="1">
    <location>
        <begin position="21"/>
        <end position="137"/>
    </location>
</feature>
<dbReference type="RefSeq" id="WP_043211496.1">
    <property type="nucleotide sequence ID" value="NZ_CAJGUP010000039.1"/>
</dbReference>
<evidence type="ECO:0000313" key="5">
    <source>
        <dbReference type="Proteomes" id="UP000092950"/>
    </source>
</evidence>
<keyword evidence="1" id="KW-0732">Signal</keyword>
<dbReference type="EMBL" id="CYTV01000001">
    <property type="protein sequence ID" value="CUI30507.1"/>
    <property type="molecule type" value="Genomic_DNA"/>
</dbReference>
<evidence type="ECO:0000313" key="3">
    <source>
        <dbReference type="EMBL" id="CUI30507.1"/>
    </source>
</evidence>
<dbReference type="KEGG" id="bpdz:BBN53_12410"/>
<reference evidence="2 5" key="2">
    <citation type="submission" date="2016-07" db="EMBL/GenBank/DDBJ databases">
        <title>Complete genome sequences of Bordetella pseudohinzii.</title>
        <authorList>
            <person name="Spilker T."/>
            <person name="Darrah R."/>
            <person name="LiPuma J.J."/>
        </authorList>
    </citation>
    <scope>NUCLEOTIDE SEQUENCE [LARGE SCALE GENOMIC DNA]</scope>
    <source>
        <strain evidence="2 5">HI4681</strain>
    </source>
</reference>
<keyword evidence="5" id="KW-1185">Reference proteome</keyword>
<dbReference type="EMBL" id="CP016440">
    <property type="protein sequence ID" value="ANY16622.1"/>
    <property type="molecule type" value="Genomic_DNA"/>
</dbReference>
<accession>A0A0M7BU28</accession>
<dbReference type="Proteomes" id="UP000053096">
    <property type="component" value="Unassembled WGS sequence"/>
</dbReference>
<evidence type="ECO:0000313" key="2">
    <source>
        <dbReference type="EMBL" id="ANY16622.1"/>
    </source>
</evidence>
<proteinExistence type="predicted"/>
<gene>
    <name evidence="2" type="ORF">BBN53_12410</name>
    <name evidence="3" type="ORF">ERS370011_00075</name>
</gene>
<accession>A0A0J6C1M1</accession>
<sequence length="137" mass="13628">MKRTLPYAALLLALAASAQAQLLDSVKGQLGASTPNNPGGLATLSPGTTGNAAGVLDFCIKNNYLAGGDAGAIKDKLVGKLGGGAAKPEADPGYASGIQGILKGKDGKSMDLSGGGLKQELAQKACDQVLQYGKSLL</sequence>
<feature type="signal peptide" evidence="1">
    <location>
        <begin position="1"/>
        <end position="20"/>
    </location>
</feature>
<name>A0A0J6C1M1_9BORD</name>
<dbReference type="Proteomes" id="UP000092950">
    <property type="component" value="Chromosome"/>
</dbReference>
<organism evidence="3 4">
    <name type="scientific">Bordetella pseudohinzii</name>
    <dbReference type="NCBI Taxonomy" id="1331258"/>
    <lineage>
        <taxon>Bacteria</taxon>
        <taxon>Pseudomonadati</taxon>
        <taxon>Pseudomonadota</taxon>
        <taxon>Betaproteobacteria</taxon>
        <taxon>Burkholderiales</taxon>
        <taxon>Alcaligenaceae</taxon>
        <taxon>Bordetella</taxon>
    </lineage>
</organism>
<reference evidence="3 4" key="1">
    <citation type="submission" date="2015-09" db="EMBL/GenBank/DDBJ databases">
        <authorList>
            <person name="Jackson K.R."/>
            <person name="Lunt B.L."/>
            <person name="Fisher J.N.B."/>
            <person name="Gardner A.V."/>
            <person name="Bailey M.E."/>
            <person name="Deus L.M."/>
            <person name="Earl A.S."/>
            <person name="Gibby P.D."/>
            <person name="Hartmann K.A."/>
            <person name="Liu J.E."/>
            <person name="Manci A.M."/>
            <person name="Nielsen D.A."/>
            <person name="Solomon M.B."/>
            <person name="Breakwell D.P."/>
            <person name="Burnett S.H."/>
            <person name="Grose J.H."/>
        </authorList>
    </citation>
    <scope>NUCLEOTIDE SEQUENCE [LARGE SCALE GENOMIC DNA]</scope>
    <source>
        <strain evidence="3 4">2789STDY5608636</strain>
    </source>
</reference>
<dbReference type="AlphaFoldDB" id="A0A0J6C1M1"/>
<dbReference type="Pfam" id="PF10696">
    <property type="entry name" value="DUF2501"/>
    <property type="match status" value="1"/>
</dbReference>
<evidence type="ECO:0000313" key="4">
    <source>
        <dbReference type="Proteomes" id="UP000053096"/>
    </source>
</evidence>
<dbReference type="OrthoDB" id="8565817at2"/>
<evidence type="ECO:0000256" key="1">
    <source>
        <dbReference type="SAM" id="SignalP"/>
    </source>
</evidence>
<dbReference type="InterPro" id="IPR019637">
    <property type="entry name" value="DUF2501"/>
</dbReference>
<protein>
    <submittedName>
        <fullName evidence="3">Protein of uncharacterized function (DUF2501)</fullName>
    </submittedName>
</protein>